<feature type="domain" description="Helicase ATP-binding" evidence="3">
    <location>
        <begin position="18"/>
        <end position="182"/>
    </location>
</feature>
<keyword evidence="1" id="KW-0378">Hydrolase</keyword>
<dbReference type="EMBL" id="AUZX01006897">
    <property type="protein sequence ID" value="EQD61539.1"/>
    <property type="molecule type" value="Genomic_DNA"/>
</dbReference>
<evidence type="ECO:0000259" key="3">
    <source>
        <dbReference type="PROSITE" id="PS51192"/>
    </source>
</evidence>
<gene>
    <name evidence="4" type="ORF">B1A_09667</name>
</gene>
<keyword evidence="2 4" id="KW-0347">Helicase</keyword>
<evidence type="ECO:0000256" key="1">
    <source>
        <dbReference type="ARBA" id="ARBA00022801"/>
    </source>
</evidence>
<dbReference type="PROSITE" id="PS51192">
    <property type="entry name" value="HELICASE_ATP_BIND_1"/>
    <property type="match status" value="1"/>
</dbReference>
<reference evidence="4" key="1">
    <citation type="submission" date="2013-08" db="EMBL/GenBank/DDBJ databases">
        <authorList>
            <person name="Mendez C."/>
            <person name="Richter M."/>
            <person name="Ferrer M."/>
            <person name="Sanchez J."/>
        </authorList>
    </citation>
    <scope>NUCLEOTIDE SEQUENCE</scope>
</reference>
<keyword evidence="2 4" id="KW-0547">Nucleotide-binding</keyword>
<dbReference type="GO" id="GO:0003676">
    <property type="term" value="F:nucleic acid binding"/>
    <property type="evidence" value="ECO:0007669"/>
    <property type="project" value="InterPro"/>
</dbReference>
<dbReference type="CDD" id="cd17990">
    <property type="entry name" value="DEXHc_HrpB"/>
    <property type="match status" value="1"/>
</dbReference>
<feature type="non-terminal residue" evidence="4">
    <location>
        <position position="279"/>
    </location>
</feature>
<keyword evidence="2 4" id="KW-0067">ATP-binding</keyword>
<dbReference type="AlphaFoldDB" id="T1C842"/>
<dbReference type="InterPro" id="IPR049614">
    <property type="entry name" value="HrpB_DEXH"/>
</dbReference>
<organism evidence="4">
    <name type="scientific">mine drainage metagenome</name>
    <dbReference type="NCBI Taxonomy" id="410659"/>
    <lineage>
        <taxon>unclassified sequences</taxon>
        <taxon>metagenomes</taxon>
        <taxon>ecological metagenomes</taxon>
    </lineage>
</organism>
<dbReference type="Gene3D" id="3.40.50.300">
    <property type="entry name" value="P-loop containing nucleotide triphosphate hydrolases"/>
    <property type="match status" value="2"/>
</dbReference>
<accession>T1C842</accession>
<dbReference type="SMART" id="SM00487">
    <property type="entry name" value="DEXDc"/>
    <property type="match status" value="1"/>
</dbReference>
<comment type="caution">
    <text evidence="4">The sequence shown here is derived from an EMBL/GenBank/DDBJ whole genome shotgun (WGS) entry which is preliminary data.</text>
</comment>
<reference evidence="4" key="2">
    <citation type="journal article" date="2014" name="ISME J.">
        <title>Microbial stratification in low pH oxic and suboxic macroscopic growths along an acid mine drainage.</title>
        <authorList>
            <person name="Mendez-Garcia C."/>
            <person name="Mesa V."/>
            <person name="Sprenger R.R."/>
            <person name="Richter M."/>
            <person name="Diez M.S."/>
            <person name="Solano J."/>
            <person name="Bargiela R."/>
            <person name="Golyshina O.V."/>
            <person name="Manteca A."/>
            <person name="Ramos J.L."/>
            <person name="Gallego J.R."/>
            <person name="Llorente I."/>
            <person name="Martins Dos Santos V.A."/>
            <person name="Jensen O.N."/>
            <person name="Pelaez A.I."/>
            <person name="Sanchez J."/>
            <person name="Ferrer M."/>
        </authorList>
    </citation>
    <scope>NUCLEOTIDE SEQUENCE</scope>
</reference>
<protein>
    <submittedName>
        <fullName evidence="4">ATP-dependent RNA helicase HrpB</fullName>
    </submittedName>
</protein>
<dbReference type="InterPro" id="IPR027417">
    <property type="entry name" value="P-loop_NTPase"/>
</dbReference>
<dbReference type="PANTHER" id="PTHR43519:SF1">
    <property type="entry name" value="ATP-DEPENDENT RNA HELICASE HRPB"/>
    <property type="match status" value="1"/>
</dbReference>
<dbReference type="GO" id="GO:0016787">
    <property type="term" value="F:hydrolase activity"/>
    <property type="evidence" value="ECO:0007669"/>
    <property type="project" value="UniProtKB-KW"/>
</dbReference>
<dbReference type="Pfam" id="PF00270">
    <property type="entry name" value="DEAD"/>
    <property type="match status" value="1"/>
</dbReference>
<evidence type="ECO:0000256" key="2">
    <source>
        <dbReference type="ARBA" id="ARBA00022806"/>
    </source>
</evidence>
<dbReference type="InterPro" id="IPR011545">
    <property type="entry name" value="DEAD/DEAH_box_helicase_dom"/>
</dbReference>
<dbReference type="InterPro" id="IPR014001">
    <property type="entry name" value="Helicase_ATP-bd"/>
</dbReference>
<proteinExistence type="predicted"/>
<sequence length="279" mass="29716">MAVDRSGLPIDTALPALRAALAARDSAVLTAPPGAGKSTVVPLVLLEESWARDKRILMLEPRRLAARAVAQRMAHTLDERVGRTVGYRMRRDTLVSKDTRIEVVTEGVLTRMLQSDPALEGIAAVIFDEFHERSLQADLGLALALDARATLASELKILVMSATLDAEGVAALLGDAPLVGAHGRSFPVETRYVGEGAPPMPQPARQAEGPERAVARVILRALREAEGDVLVFLPGAREIRRVAAMLESAGAAARILPLYGDLPPEAQQAALTPVAGSRR</sequence>
<dbReference type="PANTHER" id="PTHR43519">
    <property type="entry name" value="ATP-DEPENDENT RNA HELICASE HRPB"/>
    <property type="match status" value="1"/>
</dbReference>
<dbReference type="GO" id="GO:0004386">
    <property type="term" value="F:helicase activity"/>
    <property type="evidence" value="ECO:0007669"/>
    <property type="project" value="UniProtKB-KW"/>
</dbReference>
<dbReference type="FunFam" id="3.40.50.300:FF:002125">
    <property type="entry name" value="ATP-dependent helicase HrpB"/>
    <property type="match status" value="1"/>
</dbReference>
<dbReference type="GO" id="GO:0005524">
    <property type="term" value="F:ATP binding"/>
    <property type="evidence" value="ECO:0007669"/>
    <property type="project" value="InterPro"/>
</dbReference>
<evidence type="ECO:0000313" key="4">
    <source>
        <dbReference type="EMBL" id="EQD61539.1"/>
    </source>
</evidence>
<dbReference type="SUPFAM" id="SSF52540">
    <property type="entry name" value="P-loop containing nucleoside triphosphate hydrolases"/>
    <property type="match status" value="1"/>
</dbReference>
<name>T1C842_9ZZZZ</name>